<evidence type="ECO:0000256" key="1">
    <source>
        <dbReference type="ARBA" id="ARBA00007261"/>
    </source>
</evidence>
<dbReference type="InterPro" id="IPR007863">
    <property type="entry name" value="Peptidase_M16_C"/>
</dbReference>
<keyword evidence="2" id="KW-0482">Metalloprotease</keyword>
<dbReference type="Pfam" id="PF00675">
    <property type="entry name" value="Peptidase_M16"/>
    <property type="match status" value="2"/>
</dbReference>
<dbReference type="Pfam" id="PF05193">
    <property type="entry name" value="Peptidase_M16_C"/>
    <property type="match status" value="2"/>
</dbReference>
<reference evidence="7 8" key="1">
    <citation type="submission" date="2023-07" db="EMBL/GenBank/DDBJ databases">
        <title>Genomic Encyclopedia of Type Strains, Phase IV (KMG-IV): sequencing the most valuable type-strain genomes for metagenomic binning, comparative biology and taxonomic classification.</title>
        <authorList>
            <person name="Goeker M."/>
        </authorList>
    </citation>
    <scope>NUCLEOTIDE SEQUENCE [LARGE SCALE GENOMIC DNA]</scope>
    <source>
        <strain evidence="7 8">DSM 18695</strain>
    </source>
</reference>
<comment type="caution">
    <text evidence="7">The sequence shown here is derived from an EMBL/GenBank/DDBJ whole genome shotgun (WGS) entry which is preliminary data.</text>
</comment>
<dbReference type="Proteomes" id="UP001228905">
    <property type="component" value="Unassembled WGS sequence"/>
</dbReference>
<dbReference type="GO" id="GO:0006508">
    <property type="term" value="P:proteolysis"/>
    <property type="evidence" value="ECO:0007669"/>
    <property type="project" value="UniProtKB-KW"/>
</dbReference>
<feature type="chain" id="PRO_5046864280" evidence="4">
    <location>
        <begin position="27"/>
        <end position="948"/>
    </location>
</feature>
<dbReference type="InterPro" id="IPR050361">
    <property type="entry name" value="MPP/UQCRC_Complex"/>
</dbReference>
<evidence type="ECO:0000256" key="3">
    <source>
        <dbReference type="SAM" id="MobiDB-lite"/>
    </source>
</evidence>
<feature type="region of interest" description="Disordered" evidence="3">
    <location>
        <begin position="453"/>
        <end position="504"/>
    </location>
</feature>
<feature type="domain" description="Peptidase M16 N-terminal" evidence="5">
    <location>
        <begin position="56"/>
        <end position="167"/>
    </location>
</feature>
<evidence type="ECO:0000313" key="8">
    <source>
        <dbReference type="Proteomes" id="UP001228905"/>
    </source>
</evidence>
<evidence type="ECO:0000259" key="6">
    <source>
        <dbReference type="Pfam" id="PF05193"/>
    </source>
</evidence>
<accession>A0ABU0ITZ4</accession>
<keyword evidence="7" id="KW-0645">Protease</keyword>
<gene>
    <name evidence="7" type="ORF">QO010_003259</name>
</gene>
<dbReference type="PANTHER" id="PTHR11851:SF49">
    <property type="entry name" value="MITOCHONDRIAL-PROCESSING PEPTIDASE SUBUNIT ALPHA"/>
    <property type="match status" value="1"/>
</dbReference>
<dbReference type="SUPFAM" id="SSF63411">
    <property type="entry name" value="LuxS/MPP-like metallohydrolase"/>
    <property type="match status" value="4"/>
</dbReference>
<dbReference type="GO" id="GO:0008233">
    <property type="term" value="F:peptidase activity"/>
    <property type="evidence" value="ECO:0007669"/>
    <property type="project" value="UniProtKB-KW"/>
</dbReference>
<evidence type="ECO:0000259" key="5">
    <source>
        <dbReference type="Pfam" id="PF00675"/>
    </source>
</evidence>
<feature type="signal peptide" evidence="4">
    <location>
        <begin position="1"/>
        <end position="26"/>
    </location>
</feature>
<evidence type="ECO:0000313" key="7">
    <source>
        <dbReference type="EMBL" id="MDQ0465470.1"/>
    </source>
</evidence>
<dbReference type="EMBL" id="JAUSVS010000007">
    <property type="protein sequence ID" value="MDQ0465470.1"/>
    <property type="molecule type" value="Genomic_DNA"/>
</dbReference>
<keyword evidence="7" id="KW-0378">Hydrolase</keyword>
<feature type="domain" description="Peptidase M16 C-terminal" evidence="6">
    <location>
        <begin position="207"/>
        <end position="387"/>
    </location>
</feature>
<sequence length="948" mass="100148">MSPFRGLALALFLSTAALAPATIVLAKPAAPAAATVPPIKFKDRVLPNGLHVYYSLDRTTPNVTVQVWYGVGSKDDPEGRSGFAHLFEHLMFKATKDLPAESFDRMTEDVGGFNNAFTADDTTAYYEVVPSNNLERLLWAESQRLGSLVVDEADFKSERAVVEEELRQRVLGDPYGRFFRLLIPSASFQVHPYRRSGIGSIDELEAATLDDVRAFHETYYRPSNAALIIVGNFDEAQLNAWVDKYFAPLKNPATPMPAVTVKEPPRTGGPRTVNGYAPNVPLPALAITWLGPAANDPDAPALTVLDSILSGGKSSRLYNSLVYDQQIAAEAFSSSDTRAQPGLFYVGAVMASGHTLDEGEKALRAEVAKLRAKPVDAAELAKAKTGLVADAVRQRETIDGRAFVLGDAIRTEGSADRANSDIAALQAVTAADVQRVAAKYLADDRLVVVRYQDESQRPAGDTSVLSPPPPKVESKPFTGQTFSLAPEGERQAPPALGKAVSPSLPTPSEKVLANGLRVIVARSSDLPLVTVDLTVKVGAASDAQGLAGTANVLADLLTEGTKTRSATQIALQTEALGANLGAGAGWESSSVTLNVMPDKLAPAMDIMADVVRNPVFDQEELDRVRDQDLDGLAVAYKRPGSIAGFVVAPVIYSGSPYGHPAGGTAASLKQIGRADLIAQHGLYWRPDNAILVITGDITPEQGFALAEKAFGNWKAPASPLPAAPKGGAVPAPRTVIVDMPNAGQASVVVAKRGILRSDPRYYEGIVANTVLGGGYSARLNLEIRVKRGLAYGANSSLSPRRGVGGFSASTSTKNPTAPEVVTLIKGEMTRLGGAPPTADELAARKSVLIGGYGRDLATTDGLANILGDLAIYGIDLKEIQVYTAKVDAVTPAQVQAFAADVFNPANASVIVVGDLKLFKDTMGPALDGADVIPLGELDLDSPTLRKPK</sequence>
<feature type="domain" description="Peptidase M16 C-terminal" evidence="6">
    <location>
        <begin position="671"/>
        <end position="846"/>
    </location>
</feature>
<dbReference type="EC" id="3.4.24.-" evidence="7"/>
<dbReference type="InterPro" id="IPR011765">
    <property type="entry name" value="Pept_M16_N"/>
</dbReference>
<name>A0ABU0ITZ4_9CAUL</name>
<dbReference type="RefSeq" id="WP_307350825.1">
    <property type="nucleotide sequence ID" value="NZ_JAUSVS010000007.1"/>
</dbReference>
<organism evidence="7 8">
    <name type="scientific">Caulobacter ginsengisoli</name>
    <dbReference type="NCBI Taxonomy" id="400775"/>
    <lineage>
        <taxon>Bacteria</taxon>
        <taxon>Pseudomonadati</taxon>
        <taxon>Pseudomonadota</taxon>
        <taxon>Alphaproteobacteria</taxon>
        <taxon>Caulobacterales</taxon>
        <taxon>Caulobacteraceae</taxon>
        <taxon>Caulobacter</taxon>
    </lineage>
</organism>
<dbReference type="InterPro" id="IPR011249">
    <property type="entry name" value="Metalloenz_LuxS/M16"/>
</dbReference>
<feature type="domain" description="Peptidase M16 N-terminal" evidence="5">
    <location>
        <begin position="518"/>
        <end position="627"/>
    </location>
</feature>
<evidence type="ECO:0000256" key="2">
    <source>
        <dbReference type="ARBA" id="ARBA00023049"/>
    </source>
</evidence>
<proteinExistence type="inferred from homology"/>
<evidence type="ECO:0000256" key="4">
    <source>
        <dbReference type="SAM" id="SignalP"/>
    </source>
</evidence>
<dbReference type="Gene3D" id="3.30.830.10">
    <property type="entry name" value="Metalloenzyme, LuxS/M16 peptidase-like"/>
    <property type="match status" value="4"/>
</dbReference>
<protein>
    <submittedName>
        <fullName evidence="7">Zinc protease</fullName>
        <ecNumber evidence="7">3.4.24.-</ecNumber>
    </submittedName>
</protein>
<keyword evidence="4" id="KW-0732">Signal</keyword>
<comment type="similarity">
    <text evidence="1">Belongs to the peptidase M16 family.</text>
</comment>
<dbReference type="PANTHER" id="PTHR11851">
    <property type="entry name" value="METALLOPROTEASE"/>
    <property type="match status" value="1"/>
</dbReference>
<keyword evidence="8" id="KW-1185">Reference proteome</keyword>